<comment type="caution">
    <text evidence="8">The sequence shown here is derived from an EMBL/GenBank/DDBJ whole genome shotgun (WGS) entry which is preliminary data.</text>
</comment>
<evidence type="ECO:0000313" key="8">
    <source>
        <dbReference type="EMBL" id="EDN79948.1"/>
    </source>
</evidence>
<feature type="transmembrane region" description="Helical" evidence="7">
    <location>
        <begin position="405"/>
        <end position="424"/>
    </location>
</feature>
<accession>A7B9S4</accession>
<keyword evidence="4 7" id="KW-0812">Transmembrane</keyword>
<evidence type="ECO:0000256" key="7">
    <source>
        <dbReference type="SAM" id="Phobius"/>
    </source>
</evidence>
<keyword evidence="5 7" id="KW-1133">Transmembrane helix</keyword>
<evidence type="ECO:0000313" key="9">
    <source>
        <dbReference type="Proteomes" id="UP000003553"/>
    </source>
</evidence>
<feature type="transmembrane region" description="Helical" evidence="7">
    <location>
        <begin position="289"/>
        <end position="311"/>
    </location>
</feature>
<feature type="transmembrane region" description="Helical" evidence="7">
    <location>
        <begin position="342"/>
        <end position="359"/>
    </location>
</feature>
<feature type="transmembrane region" description="Helical" evidence="7">
    <location>
        <begin position="84"/>
        <end position="105"/>
    </location>
</feature>
<dbReference type="PANTHER" id="PTHR43337">
    <property type="entry name" value="XANTHINE/URACIL PERMEASE C887.17-RELATED"/>
    <property type="match status" value="1"/>
</dbReference>
<feature type="transmembrane region" description="Helical" evidence="7">
    <location>
        <begin position="436"/>
        <end position="462"/>
    </location>
</feature>
<keyword evidence="9" id="KW-1185">Reference proteome</keyword>
<dbReference type="eggNOG" id="COG2252">
    <property type="taxonomic scope" value="Bacteria"/>
</dbReference>
<reference evidence="8" key="2">
    <citation type="submission" date="2015-05" db="EMBL/GenBank/DDBJ databases">
        <title>Draft genome sequence of Actinomyces odontolyticus (ATCC 17982).</title>
        <authorList>
            <person name="Sudarsanam P."/>
            <person name="Ley R."/>
            <person name="Guruge J."/>
            <person name="Turnbaugh P.J."/>
            <person name="Mahowald M."/>
            <person name="Liep D."/>
            <person name="Gordon J."/>
        </authorList>
    </citation>
    <scope>NUCLEOTIDE SEQUENCE</scope>
    <source>
        <strain evidence="8">ATCC 17982</strain>
    </source>
</reference>
<dbReference type="GO" id="GO:0005886">
    <property type="term" value="C:plasma membrane"/>
    <property type="evidence" value="ECO:0007669"/>
    <property type="project" value="TreeGrafter"/>
</dbReference>
<sequence>MVSLFACGRPNRHDYPVSTQEKTAPSHGGFAQSLDSFFQISKRGSTISHEIRGGIVTFFAMAYILVVNPAILGNAVPEDGSITTQGIAAGTALVAGIMTILMGVVANYPLALAAGLGLNAVVAFTLVLGAGLSYGEAMGIIAWEGILIFLLVLTGFREAVFRAVPAALKTAITVGLGLFVALIGLVNAGIVRTGATPVQFGISGSLDGWPAFVFVFGLFLMMILYVRKVKGAVLISIIASTILAVIVQAFTHIDRISDTNPTGWGQTVPELKGSPIAVPVFDTLGKVDLFGGFGKLGVVSVILLVFSLMLADFFDTMGTMVAVGAEGNLLDKDGNPPKTRQILIVDSLAAVAGGVGGVSSNTSYVESASGVAEGARTGLASVVTGILFLLSTFLAPLVELVPTEAASTALVFVGFLMMTQVTGIDWDSPEVAIPAFMTIAFMPFGYSVSVGIGVGFVTYAVIQLVKGKPAKVHPLMWLVAGLFIIYFLMGPIQRLLGVG</sequence>
<feature type="transmembrane region" description="Helical" evidence="7">
    <location>
        <begin position="168"/>
        <end position="188"/>
    </location>
</feature>
<evidence type="ECO:0000256" key="6">
    <source>
        <dbReference type="ARBA" id="ARBA00023136"/>
    </source>
</evidence>
<keyword evidence="6 7" id="KW-0472">Membrane</keyword>
<proteinExistence type="inferred from homology"/>
<dbReference type="HOGENOM" id="CLU_024508_0_0_11"/>
<keyword evidence="3" id="KW-0813">Transport</keyword>
<protein>
    <submittedName>
        <fullName evidence="8">Permease</fullName>
    </submittedName>
</protein>
<feature type="transmembrane region" description="Helical" evidence="7">
    <location>
        <begin position="112"/>
        <end position="131"/>
    </location>
</feature>
<gene>
    <name evidence="8" type="ORF">ACTODO_00379</name>
</gene>
<dbReference type="InterPro" id="IPR006043">
    <property type="entry name" value="NCS2"/>
</dbReference>
<dbReference type="InterPro" id="IPR045018">
    <property type="entry name" value="Azg-like"/>
</dbReference>
<name>A7B9S4_9ACTO</name>
<evidence type="ECO:0000256" key="3">
    <source>
        <dbReference type="ARBA" id="ARBA00022448"/>
    </source>
</evidence>
<feature type="transmembrane region" description="Helical" evidence="7">
    <location>
        <begin position="208"/>
        <end position="226"/>
    </location>
</feature>
<evidence type="ECO:0000256" key="4">
    <source>
        <dbReference type="ARBA" id="ARBA00022692"/>
    </source>
</evidence>
<dbReference type="GO" id="GO:0005345">
    <property type="term" value="F:purine nucleobase transmembrane transporter activity"/>
    <property type="evidence" value="ECO:0007669"/>
    <property type="project" value="TreeGrafter"/>
</dbReference>
<feature type="transmembrane region" description="Helical" evidence="7">
    <location>
        <begin position="474"/>
        <end position="492"/>
    </location>
</feature>
<feature type="transmembrane region" description="Helical" evidence="7">
    <location>
        <begin position="379"/>
        <end position="398"/>
    </location>
</feature>
<dbReference type="EMBL" id="AAYI02000004">
    <property type="protein sequence ID" value="EDN79948.1"/>
    <property type="molecule type" value="Genomic_DNA"/>
</dbReference>
<evidence type="ECO:0000256" key="2">
    <source>
        <dbReference type="ARBA" id="ARBA00005697"/>
    </source>
</evidence>
<evidence type="ECO:0000256" key="5">
    <source>
        <dbReference type="ARBA" id="ARBA00022989"/>
    </source>
</evidence>
<comment type="similarity">
    <text evidence="2">Belongs to the nucleobase:cation symporter-2 (NCS2) (TC 2.A.40) family. Azg-like subfamily.</text>
</comment>
<dbReference type="AlphaFoldDB" id="A7B9S4"/>
<dbReference type="PANTHER" id="PTHR43337:SF1">
    <property type="entry name" value="XANTHINE_URACIL PERMEASE C887.17-RELATED"/>
    <property type="match status" value="1"/>
</dbReference>
<dbReference type="Proteomes" id="UP000003553">
    <property type="component" value="Unassembled WGS sequence"/>
</dbReference>
<feature type="transmembrane region" description="Helical" evidence="7">
    <location>
        <begin position="51"/>
        <end position="72"/>
    </location>
</feature>
<feature type="transmembrane region" description="Helical" evidence="7">
    <location>
        <begin position="233"/>
        <end position="253"/>
    </location>
</feature>
<comment type="subcellular location">
    <subcellularLocation>
        <location evidence="1">Endomembrane system</location>
        <topology evidence="1">Multi-pass membrane protein</topology>
    </subcellularLocation>
</comment>
<organism evidence="8 9">
    <name type="scientific">Schaalia dentiphila ATCC 17982</name>
    <dbReference type="NCBI Taxonomy" id="411466"/>
    <lineage>
        <taxon>Bacteria</taxon>
        <taxon>Bacillati</taxon>
        <taxon>Actinomycetota</taxon>
        <taxon>Actinomycetes</taxon>
        <taxon>Actinomycetales</taxon>
        <taxon>Actinomycetaceae</taxon>
        <taxon>Schaalia</taxon>
        <taxon>Schaalia dentiphila</taxon>
    </lineage>
</organism>
<dbReference type="Pfam" id="PF00860">
    <property type="entry name" value="Xan_ur_permease"/>
    <property type="match status" value="1"/>
</dbReference>
<feature type="transmembrane region" description="Helical" evidence="7">
    <location>
        <begin position="137"/>
        <end position="156"/>
    </location>
</feature>
<dbReference type="GO" id="GO:0012505">
    <property type="term" value="C:endomembrane system"/>
    <property type="evidence" value="ECO:0007669"/>
    <property type="project" value="UniProtKB-SubCell"/>
</dbReference>
<reference evidence="8" key="1">
    <citation type="submission" date="2007-04" db="EMBL/GenBank/DDBJ databases">
        <authorList>
            <person name="Fulton L."/>
            <person name="Clifton S."/>
            <person name="Fulton B."/>
            <person name="Xu J."/>
            <person name="Minx P."/>
            <person name="Pepin K.H."/>
            <person name="Johnson M."/>
            <person name="Thiruvilangam P."/>
            <person name="Bhonagiri V."/>
            <person name="Nash W.E."/>
            <person name="Mardis E.R."/>
            <person name="Wilson R.K."/>
        </authorList>
    </citation>
    <scope>NUCLEOTIDE SEQUENCE [LARGE SCALE GENOMIC DNA]</scope>
    <source>
        <strain evidence="8">ATCC 17982</strain>
    </source>
</reference>
<evidence type="ECO:0000256" key="1">
    <source>
        <dbReference type="ARBA" id="ARBA00004127"/>
    </source>
</evidence>